<gene>
    <name evidence="8" type="primary">hemA</name>
    <name evidence="16" type="ORF">SAMN04488029_2304</name>
</gene>
<comment type="subunit">
    <text evidence="8">Homodimer.</text>
</comment>
<dbReference type="GO" id="GO:0008883">
    <property type="term" value="F:glutamyl-tRNA reductase activity"/>
    <property type="evidence" value="ECO:0007669"/>
    <property type="project" value="UniProtKB-UniRule"/>
</dbReference>
<dbReference type="STRING" id="692418.SAMN04488029_2304"/>
<feature type="binding site" evidence="8 10">
    <location>
        <begin position="191"/>
        <end position="196"/>
    </location>
    <ligand>
        <name>NADP(+)</name>
        <dbReference type="ChEBI" id="CHEBI:58349"/>
    </ligand>
</feature>
<dbReference type="InterPro" id="IPR036291">
    <property type="entry name" value="NAD(P)-bd_dom_sf"/>
</dbReference>
<evidence type="ECO:0000256" key="10">
    <source>
        <dbReference type="PIRSR" id="PIRSR000445-3"/>
    </source>
</evidence>
<dbReference type="InterPro" id="IPR000343">
    <property type="entry name" value="4pyrrol_synth_GluRdtase"/>
</dbReference>
<dbReference type="Pfam" id="PF05201">
    <property type="entry name" value="GlutR_N"/>
    <property type="match status" value="1"/>
</dbReference>
<keyword evidence="5 8" id="KW-0560">Oxidoreductase</keyword>
<feature type="active site" description="Nucleophile" evidence="8 9">
    <location>
        <position position="52"/>
    </location>
</feature>
<evidence type="ECO:0000259" key="14">
    <source>
        <dbReference type="Pfam" id="PF01488"/>
    </source>
</evidence>
<feature type="binding site" evidence="8">
    <location>
        <begin position="51"/>
        <end position="54"/>
    </location>
    <ligand>
        <name>substrate</name>
    </ligand>
</feature>
<dbReference type="Proteomes" id="UP000192472">
    <property type="component" value="Unassembled WGS sequence"/>
</dbReference>
<dbReference type="OrthoDB" id="110209at2"/>
<dbReference type="EMBL" id="FWYF01000002">
    <property type="protein sequence ID" value="SMD35035.1"/>
    <property type="molecule type" value="Genomic_DNA"/>
</dbReference>
<evidence type="ECO:0000256" key="3">
    <source>
        <dbReference type="ARBA" id="ARBA00012970"/>
    </source>
</evidence>
<keyword evidence="4 8" id="KW-0521">NADP</keyword>
<reference evidence="16 17" key="1">
    <citation type="submission" date="2017-04" db="EMBL/GenBank/DDBJ databases">
        <authorList>
            <person name="Afonso C.L."/>
            <person name="Miller P.J."/>
            <person name="Scott M.A."/>
            <person name="Spackman E."/>
            <person name="Goraichik I."/>
            <person name="Dimitrov K.M."/>
            <person name="Suarez D.L."/>
            <person name="Swayne D.E."/>
        </authorList>
    </citation>
    <scope>NUCLEOTIDE SEQUENCE [LARGE SCALE GENOMIC DNA]</scope>
    <source>
        <strain evidence="16 17">DSM 26133</strain>
    </source>
</reference>
<sequence>MHNQFKAVSLSYKNAPVDVREMVAFDEAQSKRLLEMIEDYSDISEALIISTCNRTEVYYSSPSDRYEVIIKLIGIVKSISNISDYTKYFSNLSEHKQAVQHLFDVSIGLEAQVVGDLQIINQIKSAYQIAADQNVVGPFLHRLLHTIFFTNKRVVQETAFRDGAASVSYATVELINELTIAHEKPNILVLGLGEIGEDVVRNLEHIAEKEVVICNRSIEKANALAEEFGYAVTSFEGYEQAILNADVIISSVRVNSPLITKSTFADHKVLSHKYLFDLSMPRSIDPHIEEVNGLLLYNIDGIQAKATEALERRLAAIPDVKAIIAEAIEEFGSWSKEMEVSPVINKLKNALEEIRQKEIARHLKKANEAEAELLDKATKNIMQKIIKLPVLQLKAACQRGEADSLIEVLNDLFNLEEQSEKIKSKG</sequence>
<dbReference type="InterPro" id="IPR036343">
    <property type="entry name" value="GluRdtase_N_sf"/>
</dbReference>
<dbReference type="GO" id="GO:0050661">
    <property type="term" value="F:NADP binding"/>
    <property type="evidence" value="ECO:0007669"/>
    <property type="project" value="InterPro"/>
</dbReference>
<dbReference type="Gene3D" id="3.30.460.30">
    <property type="entry name" value="Glutamyl-tRNA reductase, N-terminal domain"/>
    <property type="match status" value="1"/>
</dbReference>
<protein>
    <recommendedName>
        <fullName evidence="3 8">Glutamyl-tRNA reductase</fullName>
        <shortName evidence="8">GluTR</shortName>
        <ecNumber evidence="3 8">1.2.1.70</ecNumber>
    </recommendedName>
</protein>
<evidence type="ECO:0000313" key="17">
    <source>
        <dbReference type="Proteomes" id="UP000192472"/>
    </source>
</evidence>
<dbReference type="RefSeq" id="WP_084372960.1">
    <property type="nucleotide sequence ID" value="NZ_FWYF01000002.1"/>
</dbReference>
<dbReference type="UniPathway" id="UPA00251">
    <property type="reaction ID" value="UER00316"/>
</dbReference>
<evidence type="ECO:0000256" key="9">
    <source>
        <dbReference type="PIRSR" id="PIRSR000445-1"/>
    </source>
</evidence>
<dbReference type="PIRSF" id="PIRSF000445">
    <property type="entry name" value="4pyrrol_synth_GluRdtase"/>
    <property type="match status" value="1"/>
</dbReference>
<evidence type="ECO:0000256" key="12">
    <source>
        <dbReference type="RuleBase" id="RU000584"/>
    </source>
</evidence>
<dbReference type="Pfam" id="PF00745">
    <property type="entry name" value="GlutR_dimer"/>
    <property type="match status" value="1"/>
</dbReference>
<dbReference type="Gene3D" id="3.40.50.720">
    <property type="entry name" value="NAD(P)-binding Rossmann-like Domain"/>
    <property type="match status" value="1"/>
</dbReference>
<evidence type="ECO:0000256" key="1">
    <source>
        <dbReference type="ARBA" id="ARBA00005059"/>
    </source>
</evidence>
<evidence type="ECO:0000256" key="11">
    <source>
        <dbReference type="PIRSR" id="PIRSR000445-4"/>
    </source>
</evidence>
<comment type="caution">
    <text evidence="8">Lacks conserved residue(s) required for the propagation of feature annotation.</text>
</comment>
<dbReference type="PANTHER" id="PTHR43013:SF1">
    <property type="entry name" value="GLUTAMYL-TRNA REDUCTASE"/>
    <property type="match status" value="1"/>
</dbReference>
<name>A0A1W2GEF8_REIFA</name>
<dbReference type="InterPro" id="IPR036453">
    <property type="entry name" value="GluRdtase_dimer_dom_sf"/>
</dbReference>
<comment type="function">
    <text evidence="8">Catalyzes the NADPH-dependent reduction of glutamyl-tRNA(Glu) to glutamate 1-semialdehyde (GSA).</text>
</comment>
<evidence type="ECO:0000256" key="2">
    <source>
        <dbReference type="ARBA" id="ARBA00005916"/>
    </source>
</evidence>
<dbReference type="InterPro" id="IPR006151">
    <property type="entry name" value="Shikm_DH/Glu-tRNA_Rdtase"/>
</dbReference>
<dbReference type="InterPro" id="IPR015896">
    <property type="entry name" value="4pyrrol_synth_GluRdtase_dimer"/>
</dbReference>
<feature type="domain" description="Glutamyl-tRNA reductase N-terminal" evidence="15">
    <location>
        <begin position="8"/>
        <end position="158"/>
    </location>
</feature>
<dbReference type="SUPFAM" id="SSF69742">
    <property type="entry name" value="Glutamyl tRNA-reductase catalytic, N-terminal domain"/>
    <property type="match status" value="1"/>
</dbReference>
<dbReference type="NCBIfam" id="TIGR01035">
    <property type="entry name" value="hemA"/>
    <property type="match status" value="1"/>
</dbReference>
<dbReference type="HAMAP" id="MF_00087">
    <property type="entry name" value="Glu_tRNA_reductase"/>
    <property type="match status" value="1"/>
</dbReference>
<evidence type="ECO:0000256" key="5">
    <source>
        <dbReference type="ARBA" id="ARBA00023002"/>
    </source>
</evidence>
<evidence type="ECO:0000256" key="8">
    <source>
        <dbReference type="HAMAP-Rule" id="MF_00087"/>
    </source>
</evidence>
<evidence type="ECO:0000259" key="13">
    <source>
        <dbReference type="Pfam" id="PF00745"/>
    </source>
</evidence>
<keyword evidence="17" id="KW-1185">Reference proteome</keyword>
<comment type="domain">
    <text evidence="8">Possesses an unusual extended V-shaped dimeric structure with each monomer consisting of three distinct domains arranged along a curved 'spinal' alpha-helix. The N-terminal catalytic domain specifically recognizes the glutamate moiety of the substrate. The second domain is the NADPH-binding domain, and the third C-terminal domain is responsible for dimerization.</text>
</comment>
<dbReference type="Pfam" id="PF01488">
    <property type="entry name" value="Shikimate_DH"/>
    <property type="match status" value="1"/>
</dbReference>
<evidence type="ECO:0000313" key="16">
    <source>
        <dbReference type="EMBL" id="SMD35035.1"/>
    </source>
</evidence>
<feature type="binding site" evidence="8">
    <location>
        <position position="122"/>
    </location>
    <ligand>
        <name>substrate</name>
    </ligand>
</feature>
<evidence type="ECO:0000259" key="15">
    <source>
        <dbReference type="Pfam" id="PF05201"/>
    </source>
</evidence>
<organism evidence="16 17">
    <name type="scientific">Reichenbachiella faecimaris</name>
    <dbReference type="NCBI Taxonomy" id="692418"/>
    <lineage>
        <taxon>Bacteria</taxon>
        <taxon>Pseudomonadati</taxon>
        <taxon>Bacteroidota</taxon>
        <taxon>Cytophagia</taxon>
        <taxon>Cytophagales</taxon>
        <taxon>Reichenbachiellaceae</taxon>
        <taxon>Reichenbachiella</taxon>
    </lineage>
</organism>
<evidence type="ECO:0000256" key="4">
    <source>
        <dbReference type="ARBA" id="ARBA00022857"/>
    </source>
</evidence>
<accession>A0A1W2GEF8</accession>
<comment type="pathway">
    <text evidence="1 8 12">Porphyrin-containing compound metabolism; protoporphyrin-IX biosynthesis; 5-aminolevulinate from L-glutamyl-tRNA(Glu): step 1/2.</text>
</comment>
<dbReference type="GO" id="GO:0019353">
    <property type="term" value="P:protoporphyrinogen IX biosynthetic process from glutamate"/>
    <property type="evidence" value="ECO:0007669"/>
    <property type="project" value="TreeGrafter"/>
</dbReference>
<keyword evidence="6 8" id="KW-0627">Porphyrin biosynthesis</keyword>
<feature type="site" description="Important for activity" evidence="8 11">
    <location>
        <position position="101"/>
    </location>
</feature>
<dbReference type="SUPFAM" id="SSF69075">
    <property type="entry name" value="Glutamyl tRNA-reductase dimerization domain"/>
    <property type="match status" value="1"/>
</dbReference>
<comment type="catalytic activity">
    <reaction evidence="7 8 12">
        <text>(S)-4-amino-5-oxopentanoate + tRNA(Glu) + NADP(+) = L-glutamyl-tRNA(Glu) + NADPH + H(+)</text>
        <dbReference type="Rhea" id="RHEA:12344"/>
        <dbReference type="Rhea" id="RHEA-COMP:9663"/>
        <dbReference type="Rhea" id="RHEA-COMP:9680"/>
        <dbReference type="ChEBI" id="CHEBI:15378"/>
        <dbReference type="ChEBI" id="CHEBI:57501"/>
        <dbReference type="ChEBI" id="CHEBI:57783"/>
        <dbReference type="ChEBI" id="CHEBI:58349"/>
        <dbReference type="ChEBI" id="CHEBI:78442"/>
        <dbReference type="ChEBI" id="CHEBI:78520"/>
        <dbReference type="EC" id="1.2.1.70"/>
    </reaction>
</comment>
<dbReference type="InterPro" id="IPR015895">
    <property type="entry name" value="4pyrrol_synth_GluRdtase_N"/>
</dbReference>
<feature type="domain" description="Tetrapyrrole biosynthesis glutamyl-tRNA reductase dimerisation" evidence="13">
    <location>
        <begin position="320"/>
        <end position="415"/>
    </location>
</feature>
<evidence type="ECO:0000256" key="6">
    <source>
        <dbReference type="ARBA" id="ARBA00023244"/>
    </source>
</evidence>
<dbReference type="AlphaFoldDB" id="A0A1W2GEF8"/>
<dbReference type="EC" id="1.2.1.70" evidence="3 8"/>
<evidence type="ECO:0000256" key="7">
    <source>
        <dbReference type="ARBA" id="ARBA00047464"/>
    </source>
</evidence>
<comment type="similarity">
    <text evidence="2 8 12">Belongs to the glutamyl-tRNA reductase family.</text>
</comment>
<feature type="domain" description="Quinate/shikimate 5-dehydrogenase/glutamyl-tRNA reductase" evidence="14">
    <location>
        <begin position="182"/>
        <end position="303"/>
    </location>
</feature>
<dbReference type="PANTHER" id="PTHR43013">
    <property type="entry name" value="GLUTAMYL-TRNA REDUCTASE"/>
    <property type="match status" value="1"/>
</dbReference>
<feature type="binding site" evidence="8">
    <location>
        <begin position="116"/>
        <end position="118"/>
    </location>
    <ligand>
        <name>substrate</name>
    </ligand>
</feature>
<dbReference type="SUPFAM" id="SSF51735">
    <property type="entry name" value="NAD(P)-binding Rossmann-fold domains"/>
    <property type="match status" value="1"/>
</dbReference>
<proteinExistence type="inferred from homology"/>
<comment type="miscellaneous">
    <text evidence="8">During catalysis, the active site Cys acts as a nucleophile attacking the alpha-carbonyl group of tRNA-bound glutamate with the formation of a thioester intermediate between enzyme and glutamate, and the concomitant release of tRNA(Glu). The thioester intermediate is finally reduced by direct hydride transfer from NADPH, to form the product GSA.</text>
</comment>